<comment type="caution">
    <text evidence="1">The sequence shown here is derived from an EMBL/GenBank/DDBJ whole genome shotgun (WGS) entry which is preliminary data.</text>
</comment>
<protein>
    <submittedName>
        <fullName evidence="1">Uncharacterized protein</fullName>
    </submittedName>
</protein>
<sequence length="475" mass="53411">MKEEFSFTNRRGAKITGLRISDPLSELPDVRISPAGKHRIDIPVLILHNHSTASSGILLVSDLTRIKQKTSVKSNQTAFVSGVPECKLENKVFDKDELFIVRLKKETYASYLKIYNDQRARPAIARINFDLSKLGNSNYEGYGNRCRIVYKHNLFREMVGIEREFINFIDRLKACVSSDYYKNLDQLYGFTEFVMTHGVSDEDIEKLSQNPTFLQSQVPNGDTDEDEVGIDNGDGLSPIVNNNDVSFSANPPSIQAKKDSVDIVDRVEFQVPNDDDDYDDDIFSDEDIDVGAFATAPSKIVEDQFSISQDIETDRARNGEAGLLRLQTSKSMRVCQFATITDFKQACQNTKSGNESTTFVIGSVNCFAMVPEVPLVITPSNKQIKGFAFFKLVVGDANGKTLATEFSHQDLCRFLEIPNLEQLQGKELQRVKQQFAQLLNKKDVKGVKLKSKTKILNRGIKLKTWCIESPISELI</sequence>
<evidence type="ECO:0000313" key="2">
    <source>
        <dbReference type="Proteomes" id="UP000590412"/>
    </source>
</evidence>
<dbReference type="OrthoDB" id="4023487at2759"/>
<reference evidence="1" key="1">
    <citation type="submission" date="2020-03" db="EMBL/GenBank/DDBJ databases">
        <title>FDA dAtabase for Regulatory Grade micrObial Sequences (FDA-ARGOS): Supporting development and validation of Infectious Disease Dx tests.</title>
        <authorList>
            <person name="Campos J."/>
            <person name="Goldberg B."/>
            <person name="Tallon L."/>
            <person name="Sadzewicz L."/>
            <person name="Vavikolanu K."/>
            <person name="Mehta A."/>
            <person name="Aluvathingal J."/>
            <person name="Nadendla S."/>
            <person name="Nandy P."/>
            <person name="Geyer C."/>
            <person name="Yan Y."/>
            <person name="Sichtig H."/>
        </authorList>
    </citation>
    <scope>NUCLEOTIDE SEQUENCE [LARGE SCALE GENOMIC DNA]</scope>
    <source>
        <strain evidence="1">FDAARGOS_652</strain>
    </source>
</reference>
<proteinExistence type="predicted"/>
<dbReference type="EMBL" id="JABWAB010000009">
    <property type="protein sequence ID" value="KAF6045416.1"/>
    <property type="molecule type" value="Genomic_DNA"/>
</dbReference>
<organism evidence="1 2">
    <name type="scientific">Candida parapsilosis</name>
    <name type="common">Yeast</name>
    <dbReference type="NCBI Taxonomy" id="5480"/>
    <lineage>
        <taxon>Eukaryota</taxon>
        <taxon>Fungi</taxon>
        <taxon>Dikarya</taxon>
        <taxon>Ascomycota</taxon>
        <taxon>Saccharomycotina</taxon>
        <taxon>Pichiomycetes</taxon>
        <taxon>Debaryomycetaceae</taxon>
        <taxon>Candida/Lodderomyces clade</taxon>
        <taxon>Candida</taxon>
    </lineage>
</organism>
<accession>A0A8X7T8R7</accession>
<dbReference type="Proteomes" id="UP000590412">
    <property type="component" value="Unassembled WGS sequence"/>
</dbReference>
<evidence type="ECO:0000313" key="1">
    <source>
        <dbReference type="EMBL" id="KAF6045416.1"/>
    </source>
</evidence>
<dbReference type="AlphaFoldDB" id="A0A8X7T8R7"/>
<name>A0A8X7T8R7_CANPA</name>
<gene>
    <name evidence="1" type="ORF">FOB60_004988</name>
</gene>